<dbReference type="PROSITE" id="PS50883">
    <property type="entry name" value="EAL"/>
    <property type="match status" value="1"/>
</dbReference>
<organism evidence="3 4">
    <name type="scientific">Shewanella denitrificans (strain OS217 / ATCC BAA-1090 / DSM 15013)</name>
    <dbReference type="NCBI Taxonomy" id="318161"/>
    <lineage>
        <taxon>Bacteria</taxon>
        <taxon>Pseudomonadati</taxon>
        <taxon>Pseudomonadota</taxon>
        <taxon>Gammaproteobacteria</taxon>
        <taxon>Alteromonadales</taxon>
        <taxon>Shewanellaceae</taxon>
        <taxon>Shewanella</taxon>
    </lineage>
</organism>
<dbReference type="InterPro" id="IPR001633">
    <property type="entry name" value="EAL_dom"/>
</dbReference>
<dbReference type="Pfam" id="PF00563">
    <property type="entry name" value="EAL"/>
    <property type="match status" value="1"/>
</dbReference>
<dbReference type="PANTHER" id="PTHR33525">
    <property type="match status" value="1"/>
</dbReference>
<dbReference type="SUPFAM" id="SSF109604">
    <property type="entry name" value="HD-domain/PDEase-like"/>
    <property type="match status" value="1"/>
</dbReference>
<protein>
    <submittedName>
        <fullName evidence="3">Signal transduction protein</fullName>
    </submittedName>
</protein>
<dbReference type="KEGG" id="sdn:Sden_0339"/>
<dbReference type="eggNOG" id="COG3434">
    <property type="taxonomic scope" value="Bacteria"/>
</dbReference>
<dbReference type="InterPro" id="IPR014408">
    <property type="entry name" value="dGMP_Pdiesterase_EAL/HD-GYP"/>
</dbReference>
<feature type="domain" description="HDOD" evidence="2">
    <location>
        <begin position="199"/>
        <end position="386"/>
    </location>
</feature>
<dbReference type="RefSeq" id="WP_011494801.1">
    <property type="nucleotide sequence ID" value="NC_007954.1"/>
</dbReference>
<dbReference type="EMBL" id="CP000302">
    <property type="protein sequence ID" value="ABE53634.1"/>
    <property type="molecule type" value="Genomic_DNA"/>
</dbReference>
<dbReference type="DNASU" id="4020355"/>
<dbReference type="Proteomes" id="UP000001982">
    <property type="component" value="Chromosome"/>
</dbReference>
<evidence type="ECO:0000313" key="4">
    <source>
        <dbReference type="Proteomes" id="UP000001982"/>
    </source>
</evidence>
<keyword evidence="4" id="KW-1185">Reference proteome</keyword>
<dbReference type="InterPro" id="IPR013976">
    <property type="entry name" value="HDOD"/>
</dbReference>
<dbReference type="InterPro" id="IPR035919">
    <property type="entry name" value="EAL_sf"/>
</dbReference>
<dbReference type="SMART" id="SM00052">
    <property type="entry name" value="EAL"/>
    <property type="match status" value="1"/>
</dbReference>
<sequence length="409" mass="47170">MHFYTARQPILNRRQRVVAYELLFRDSYKNCFPVDVPDKVATAKLLVNSFLSMDIEDMTDGKPALINFPTSLLKEHLVHILPYKNLVIEVLETVEPNDDNFAILKQLFDSGYHLALDDFIYSPAWDRFLPLFKLIKIDIVATPLDTIAHILPKLKQKKTRLLAEKVETQADFLHAKALGFDYFQGYFFYKPEIVKGNEVELSQPFLMSIYTEVMKPSFSYRKLEAYFTQDMDLSYKLLRFVNSSYFSHVKDIISLKQAMIFLGENQLRKFVCLIVMAQLNPDKPQILIQNTMLRARLCEVIAKVMKLNKLADAAFLTGLFSTLDAILDKPMEKVLHSLPLAPEINNALLHQQGELAECLALAIAYMQGNWEFVSEFVSRNHINAGELTRRCNQVYLWLSEYQRSSSSKA</sequence>
<reference evidence="3 4" key="1">
    <citation type="submission" date="2006-03" db="EMBL/GenBank/DDBJ databases">
        <title>Complete sequence of Shewanella denitrificans OS217.</title>
        <authorList>
            <consortium name="US DOE Joint Genome Institute"/>
            <person name="Copeland A."/>
            <person name="Lucas S."/>
            <person name="Lapidus A."/>
            <person name="Barry K."/>
            <person name="Detter J.C."/>
            <person name="Glavina del Rio T."/>
            <person name="Hammon N."/>
            <person name="Israni S."/>
            <person name="Dalin E."/>
            <person name="Tice H."/>
            <person name="Pitluck S."/>
            <person name="Brettin T."/>
            <person name="Bruce D."/>
            <person name="Han C."/>
            <person name="Tapia R."/>
            <person name="Gilna P."/>
            <person name="Kiss H."/>
            <person name="Schmutz J."/>
            <person name="Larimer F."/>
            <person name="Land M."/>
            <person name="Hauser L."/>
            <person name="Kyrpides N."/>
            <person name="Lykidis A."/>
            <person name="Richardson P."/>
        </authorList>
    </citation>
    <scope>NUCLEOTIDE SEQUENCE [LARGE SCALE GENOMIC DNA]</scope>
    <source>
        <strain evidence="4">OS217 / ATCC BAA-1090 / DSM 15013</strain>
    </source>
</reference>
<name>Q12SE2_SHEDO</name>
<dbReference type="AlphaFoldDB" id="Q12SE2"/>
<dbReference type="PROSITE" id="PS51833">
    <property type="entry name" value="HDOD"/>
    <property type="match status" value="1"/>
</dbReference>
<proteinExistence type="predicted"/>
<dbReference type="HOGENOM" id="CLU_044951_2_0_6"/>
<dbReference type="Gene3D" id="3.20.20.450">
    <property type="entry name" value="EAL domain"/>
    <property type="match status" value="1"/>
</dbReference>
<evidence type="ECO:0000313" key="3">
    <source>
        <dbReference type="EMBL" id="ABE53634.1"/>
    </source>
</evidence>
<accession>Q12SE2</accession>
<dbReference type="STRING" id="318161.Sden_0339"/>
<dbReference type="SUPFAM" id="SSF141868">
    <property type="entry name" value="EAL domain-like"/>
    <property type="match status" value="1"/>
</dbReference>
<evidence type="ECO:0000259" key="1">
    <source>
        <dbReference type="PROSITE" id="PS50883"/>
    </source>
</evidence>
<dbReference type="PANTHER" id="PTHR33525:SF4">
    <property type="entry name" value="CYCLIC DI-GMP PHOSPHODIESTERASE CDGJ"/>
    <property type="match status" value="1"/>
</dbReference>
<evidence type="ECO:0000259" key="2">
    <source>
        <dbReference type="PROSITE" id="PS51833"/>
    </source>
</evidence>
<dbReference type="Pfam" id="PF08668">
    <property type="entry name" value="HDOD"/>
    <property type="match status" value="1"/>
</dbReference>
<dbReference type="InterPro" id="IPR052340">
    <property type="entry name" value="RNase_Y/CdgJ"/>
</dbReference>
<gene>
    <name evidence="3" type="ordered locus">Sden_0339</name>
</gene>
<dbReference type="PIRSF" id="PIRSF003180">
    <property type="entry name" value="DiGMPpdiest_YuxH"/>
    <property type="match status" value="1"/>
</dbReference>
<dbReference type="OrthoDB" id="9804751at2"/>
<dbReference type="Gene3D" id="1.10.3210.10">
    <property type="entry name" value="Hypothetical protein af1432"/>
    <property type="match status" value="1"/>
</dbReference>
<feature type="domain" description="EAL" evidence="1">
    <location>
        <begin position="1"/>
        <end position="205"/>
    </location>
</feature>